<dbReference type="PANTHER" id="PTHR34118:SF6">
    <property type="entry name" value="PROTEIN CONSERVED ONLY IN THE GREEN LINEAGE 160, CHLOROPLASTIC"/>
    <property type="match status" value="1"/>
</dbReference>
<comment type="caution">
    <text evidence="7">The sequence shown here is derived from an EMBL/GenBank/DDBJ whole genome shotgun (WGS) entry which is preliminary data.</text>
</comment>
<gene>
    <name evidence="7" type="ORF">KC19_3G213800</name>
</gene>
<protein>
    <recommendedName>
        <fullName evidence="6">CGL160/ATPI domain-containing protein</fullName>
    </recommendedName>
</protein>
<dbReference type="InterPro" id="IPR056309">
    <property type="entry name" value="CGL160/ATPI_dom"/>
</dbReference>
<evidence type="ECO:0000256" key="5">
    <source>
        <dbReference type="SAM" id="MobiDB-lite"/>
    </source>
</evidence>
<dbReference type="GO" id="GO:0016020">
    <property type="term" value="C:membrane"/>
    <property type="evidence" value="ECO:0007669"/>
    <property type="project" value="UniProtKB-SubCell"/>
</dbReference>
<keyword evidence="2" id="KW-0812">Transmembrane</keyword>
<evidence type="ECO:0000259" key="6">
    <source>
        <dbReference type="Pfam" id="PF24763"/>
    </source>
</evidence>
<reference evidence="7" key="1">
    <citation type="submission" date="2020-06" db="EMBL/GenBank/DDBJ databases">
        <title>WGS assembly of Ceratodon purpureus strain R40.</title>
        <authorList>
            <person name="Carey S.B."/>
            <person name="Jenkins J."/>
            <person name="Shu S."/>
            <person name="Lovell J.T."/>
            <person name="Sreedasyam A."/>
            <person name="Maumus F."/>
            <person name="Tiley G.P."/>
            <person name="Fernandez-Pozo N."/>
            <person name="Barry K."/>
            <person name="Chen C."/>
            <person name="Wang M."/>
            <person name="Lipzen A."/>
            <person name="Daum C."/>
            <person name="Saski C.A."/>
            <person name="Payton A.C."/>
            <person name="Mcbreen J.C."/>
            <person name="Conrad R.E."/>
            <person name="Kollar L.M."/>
            <person name="Olsson S."/>
            <person name="Huttunen S."/>
            <person name="Landis J.B."/>
            <person name="Wickett N.J."/>
            <person name="Johnson M.G."/>
            <person name="Rensing S.A."/>
            <person name="Grimwood J."/>
            <person name="Schmutz J."/>
            <person name="Mcdaniel S.F."/>
        </authorList>
    </citation>
    <scope>NUCLEOTIDE SEQUENCE</scope>
    <source>
        <strain evidence="7">R40</strain>
    </source>
</reference>
<feature type="region of interest" description="Disordered" evidence="5">
    <location>
        <begin position="1"/>
        <end position="89"/>
    </location>
</feature>
<dbReference type="Pfam" id="PF24763">
    <property type="entry name" value="CGL160_C"/>
    <property type="match status" value="1"/>
</dbReference>
<evidence type="ECO:0000256" key="4">
    <source>
        <dbReference type="ARBA" id="ARBA00023136"/>
    </source>
</evidence>
<keyword evidence="8" id="KW-1185">Reference proteome</keyword>
<name>A0A8T0INC9_CERPU</name>
<dbReference type="AlphaFoldDB" id="A0A8T0INC9"/>
<evidence type="ECO:0000256" key="3">
    <source>
        <dbReference type="ARBA" id="ARBA00022989"/>
    </source>
</evidence>
<evidence type="ECO:0000313" key="7">
    <source>
        <dbReference type="EMBL" id="KAG0584507.1"/>
    </source>
</evidence>
<comment type="subcellular location">
    <subcellularLocation>
        <location evidence="1">Membrane</location>
        <topology evidence="1">Multi-pass membrane protein</topology>
    </subcellularLocation>
</comment>
<sequence length="295" mass="31791">MYLSGGMSLKVGCSSTSSIPSGMVVRSSATSEEARGEPSVSDSQVARIPRPKVKPREKWAKGDGPGEYGGPPIDLKIRPSWGGGSKEDPLTSTDDYIWKKVWQPFVETAPADMKPPPPPVAEPDSGFLSLNRAIALDSMDVDLSKELMQPSKATLERQVAAARRASSLELAAQRREENKTRWRFAPTKREEEQWARANKSASGGTEKLMRDVDKKKVDPVKDAAIARARYLKLKQDLQITTVAIGGAGLLGTFFAYSPEVSASYGVGLVGAFAYIRMLGNSVDGLAAQDSSGAMK</sequence>
<evidence type="ECO:0000256" key="2">
    <source>
        <dbReference type="ARBA" id="ARBA00022692"/>
    </source>
</evidence>
<accession>A0A8T0INC9</accession>
<dbReference type="PANTHER" id="PTHR34118">
    <property type="entry name" value="NF-KAPPA-B INHIBITOR-LIKE PROTEIN-RELATED"/>
    <property type="match status" value="1"/>
</dbReference>
<keyword evidence="4" id="KW-0472">Membrane</keyword>
<organism evidence="7 8">
    <name type="scientific">Ceratodon purpureus</name>
    <name type="common">Fire moss</name>
    <name type="synonym">Dicranum purpureum</name>
    <dbReference type="NCBI Taxonomy" id="3225"/>
    <lineage>
        <taxon>Eukaryota</taxon>
        <taxon>Viridiplantae</taxon>
        <taxon>Streptophyta</taxon>
        <taxon>Embryophyta</taxon>
        <taxon>Bryophyta</taxon>
        <taxon>Bryophytina</taxon>
        <taxon>Bryopsida</taxon>
        <taxon>Dicranidae</taxon>
        <taxon>Pseudoditrichales</taxon>
        <taxon>Ditrichaceae</taxon>
        <taxon>Ceratodon</taxon>
    </lineage>
</organism>
<evidence type="ECO:0000256" key="1">
    <source>
        <dbReference type="ARBA" id="ARBA00004141"/>
    </source>
</evidence>
<evidence type="ECO:0000313" key="8">
    <source>
        <dbReference type="Proteomes" id="UP000822688"/>
    </source>
</evidence>
<dbReference type="EMBL" id="CM026423">
    <property type="protein sequence ID" value="KAG0584507.1"/>
    <property type="molecule type" value="Genomic_DNA"/>
</dbReference>
<proteinExistence type="predicted"/>
<keyword evidence="3" id="KW-1133">Transmembrane helix</keyword>
<feature type="domain" description="CGL160/ATPI" evidence="6">
    <location>
        <begin position="218"/>
        <end position="295"/>
    </location>
</feature>
<dbReference type="Proteomes" id="UP000822688">
    <property type="component" value="Chromosome 3"/>
</dbReference>